<reference evidence="10" key="2">
    <citation type="journal article" date="2021" name="PeerJ">
        <title>Extensive microbial diversity within the chicken gut microbiome revealed by metagenomics and culture.</title>
        <authorList>
            <person name="Gilroy R."/>
            <person name="Ravi A."/>
            <person name="Getino M."/>
            <person name="Pursley I."/>
            <person name="Horton D.L."/>
            <person name="Alikhan N.F."/>
            <person name="Baker D."/>
            <person name="Gharbi K."/>
            <person name="Hall N."/>
            <person name="Watson M."/>
            <person name="Adriaenssens E.M."/>
            <person name="Foster-Nyarko E."/>
            <person name="Jarju S."/>
            <person name="Secka A."/>
            <person name="Antonio M."/>
            <person name="Oren A."/>
            <person name="Chaudhuri R.R."/>
            <person name="La Ragione R."/>
            <person name="Hildebrand F."/>
            <person name="Pallen M.J."/>
        </authorList>
    </citation>
    <scope>NUCLEOTIDE SEQUENCE</scope>
    <source>
        <strain evidence="10">ChiSjej4B22-9803</strain>
    </source>
</reference>
<dbReference type="CDD" id="cd03143">
    <property type="entry name" value="A4_beta-galactosidase_middle_domain"/>
    <property type="match status" value="1"/>
</dbReference>
<dbReference type="SUPFAM" id="SSF49344">
    <property type="entry name" value="CBD9-like"/>
    <property type="match status" value="1"/>
</dbReference>
<evidence type="ECO:0000313" key="11">
    <source>
        <dbReference type="Proteomes" id="UP000824111"/>
    </source>
</evidence>
<keyword evidence="6" id="KW-0732">Signal</keyword>
<evidence type="ECO:0000256" key="4">
    <source>
        <dbReference type="ARBA" id="ARBA00022833"/>
    </source>
</evidence>
<dbReference type="Proteomes" id="UP000824111">
    <property type="component" value="Unassembled WGS sequence"/>
</dbReference>
<dbReference type="SUPFAM" id="SSF51445">
    <property type="entry name" value="(Trans)glycosidases"/>
    <property type="match status" value="1"/>
</dbReference>
<evidence type="ECO:0000256" key="6">
    <source>
        <dbReference type="SAM" id="SignalP"/>
    </source>
</evidence>
<evidence type="ECO:0000259" key="8">
    <source>
        <dbReference type="Pfam" id="PF02449"/>
    </source>
</evidence>
<dbReference type="InterPro" id="IPR017853">
    <property type="entry name" value="GH"/>
</dbReference>
<evidence type="ECO:0000256" key="3">
    <source>
        <dbReference type="ARBA" id="ARBA00022801"/>
    </source>
</evidence>
<evidence type="ECO:0000256" key="5">
    <source>
        <dbReference type="ARBA" id="ARBA00023295"/>
    </source>
</evidence>
<dbReference type="GO" id="GO:0016052">
    <property type="term" value="P:carbohydrate catabolic process"/>
    <property type="evidence" value="ECO:0007669"/>
    <property type="project" value="InterPro"/>
</dbReference>
<dbReference type="GO" id="GO:0004565">
    <property type="term" value="F:beta-galactosidase activity"/>
    <property type="evidence" value="ECO:0007669"/>
    <property type="project" value="InterPro"/>
</dbReference>
<feature type="signal peptide" evidence="6">
    <location>
        <begin position="1"/>
        <end position="21"/>
    </location>
</feature>
<dbReference type="Gene3D" id="3.20.20.80">
    <property type="entry name" value="Glycosidases"/>
    <property type="match status" value="1"/>
</dbReference>
<dbReference type="Pfam" id="PF02449">
    <property type="entry name" value="Glyco_hydro_42"/>
    <property type="match status" value="1"/>
</dbReference>
<dbReference type="Pfam" id="PF02018">
    <property type="entry name" value="CBM_4_9"/>
    <property type="match status" value="2"/>
</dbReference>
<dbReference type="PANTHER" id="PTHR36447:SF2">
    <property type="entry name" value="BETA-GALACTOSIDASE YESZ"/>
    <property type="match status" value="1"/>
</dbReference>
<keyword evidence="2" id="KW-0479">Metal-binding</keyword>
<dbReference type="Pfam" id="PF06452">
    <property type="entry name" value="CBM9_1"/>
    <property type="match status" value="1"/>
</dbReference>
<evidence type="ECO:0000259" key="9">
    <source>
        <dbReference type="Pfam" id="PF06452"/>
    </source>
</evidence>
<gene>
    <name evidence="10" type="ORF">IAB04_07230</name>
</gene>
<dbReference type="InterPro" id="IPR003305">
    <property type="entry name" value="CenC_carb-bd"/>
</dbReference>
<dbReference type="Gene3D" id="2.60.40.1190">
    <property type="match status" value="1"/>
</dbReference>
<feature type="domain" description="Carbohydrate-binding" evidence="9">
    <location>
        <begin position="245"/>
        <end position="397"/>
    </location>
</feature>
<dbReference type="CDD" id="cd09621">
    <property type="entry name" value="CBM9_like_5"/>
    <property type="match status" value="1"/>
</dbReference>
<name>A0A9D1LWA8_9FIRM</name>
<proteinExistence type="inferred from homology"/>
<accession>A0A9D1LWA8</accession>
<dbReference type="SUPFAM" id="SSF52317">
    <property type="entry name" value="Class I glutamine amidotransferase-like"/>
    <property type="match status" value="1"/>
</dbReference>
<dbReference type="InterPro" id="IPR003476">
    <property type="entry name" value="Glyco_hydro_42"/>
</dbReference>
<dbReference type="GO" id="GO:0009341">
    <property type="term" value="C:beta-galactosidase complex"/>
    <property type="evidence" value="ECO:0007669"/>
    <property type="project" value="InterPro"/>
</dbReference>
<dbReference type="Gene3D" id="3.40.50.880">
    <property type="match status" value="1"/>
</dbReference>
<dbReference type="GO" id="GO:0030246">
    <property type="term" value="F:carbohydrate binding"/>
    <property type="evidence" value="ECO:0007669"/>
    <property type="project" value="InterPro"/>
</dbReference>
<keyword evidence="3" id="KW-0378">Hydrolase</keyword>
<evidence type="ECO:0000259" key="7">
    <source>
        <dbReference type="Pfam" id="PF02018"/>
    </source>
</evidence>
<evidence type="ECO:0000313" key="10">
    <source>
        <dbReference type="EMBL" id="HIU49142.1"/>
    </source>
</evidence>
<evidence type="ECO:0000256" key="1">
    <source>
        <dbReference type="ARBA" id="ARBA00007495"/>
    </source>
</evidence>
<dbReference type="InterPro" id="IPR010502">
    <property type="entry name" value="Carb-bd_dom_fam9"/>
</dbReference>
<dbReference type="PANTHER" id="PTHR36447">
    <property type="entry name" value="BETA-GALACTOSIDASE GANA"/>
    <property type="match status" value="1"/>
</dbReference>
<feature type="chain" id="PRO_5038650379" evidence="6">
    <location>
        <begin position="22"/>
        <end position="1375"/>
    </location>
</feature>
<protein>
    <submittedName>
        <fullName evidence="10">Carbohydrate binding domain-containing protein</fullName>
    </submittedName>
</protein>
<dbReference type="InterPro" id="IPR013529">
    <property type="entry name" value="Glyco_hydro_42_N"/>
</dbReference>
<dbReference type="InterPro" id="IPR029062">
    <property type="entry name" value="Class_I_gatase-like"/>
</dbReference>
<feature type="domain" description="CBM-cenC" evidence="7">
    <location>
        <begin position="666"/>
        <end position="776"/>
    </location>
</feature>
<keyword evidence="4" id="KW-0862">Zinc</keyword>
<evidence type="ECO:0000256" key="2">
    <source>
        <dbReference type="ARBA" id="ARBA00022723"/>
    </source>
</evidence>
<dbReference type="InterPro" id="IPR008979">
    <property type="entry name" value="Galactose-bd-like_sf"/>
</dbReference>
<keyword evidence="5" id="KW-0326">Glycosidase</keyword>
<organism evidence="10 11">
    <name type="scientific">Candidatus Avimonoglobus intestinipullorum</name>
    <dbReference type="NCBI Taxonomy" id="2840699"/>
    <lineage>
        <taxon>Bacteria</taxon>
        <taxon>Bacillati</taxon>
        <taxon>Bacillota</taxon>
        <taxon>Clostridia</taxon>
        <taxon>Eubacteriales</taxon>
        <taxon>Candidatus Avimonoglobus</taxon>
    </lineage>
</organism>
<reference evidence="10" key="1">
    <citation type="submission" date="2020-10" db="EMBL/GenBank/DDBJ databases">
        <authorList>
            <person name="Gilroy R."/>
        </authorList>
    </citation>
    <scope>NUCLEOTIDE SEQUENCE</scope>
    <source>
        <strain evidence="10">ChiSjej4B22-9803</strain>
    </source>
</reference>
<comment type="caution">
    <text evidence="10">The sequence shown here is derived from an EMBL/GenBank/DDBJ whole genome shotgun (WGS) entry which is preliminary data.</text>
</comment>
<feature type="domain" description="CBM-cenC" evidence="7">
    <location>
        <begin position="29"/>
        <end position="140"/>
    </location>
</feature>
<sequence length="1375" mass="152453">MKKRILSMLAAAALTASMLPAGIAAQAEQAAIYGWTATVKDPASASCTLDTMVYCVGEHAACLEGTTDQSSAKIQTELRVEQGKSYRVRFWAKAVGASDFTCTIGNNKRSLLPVVQTYDWTAFDFVYTHVEDSISAVLSFDLNKRGTVYIDEVYVELDEAGKQPNLVANPGFETEGQTELSDELQPYTAVPLDQIIGEYADKSAMPLLYGESIALDADLSEWDGYSAVSLPQGGGGVSTISGYQGAADLSATFKAAYDDEYLYLSCAVTDDVHSQNNPEASTYWRGDSIQMVLGTAEEDYGMEIGFYLTDGGEAKVYSAELEKTEWGAVDPKVLELREKTKVAAAREGTVTYYEMQIPWEIKFDGKPDEFLMNLLVNDNDGSGRKGYMEWTEGIGQTKSNEKFAALYPVAQGYDVFGYVDGPKSMYEQAEEQYELYVFNMSDEDQAVTIQFEDGTEQEAQIPANSAYLAPATVTSGMEEEKEIAFPVSAEGKSYTARKTVPVKKNLELAFPAFETEQLAELKELVAECEAKNLPVDYEKIDVTTIERFIGYGLEDLHGGRTSRAEYVYDCLVQLYEEAKAQLTAYLDGTAEPTGAVYYTGGEPEIQGQTFIADTVNTKTGETAKAPVFFSGYLDASRESLEISQVGANLLQFEVSMSGHISSADSVRGWQISRQGGAQGTYTYADDTAQSGVYSMKISNSSGLASNVYCNLTQKVTLEAGKTYTLSFYAKADGANGCSFRPDGWNLGKNDISGTYDWKKFTYEYNPTETAEVELMFMSENVTNALYIDNVRIVEKGTKNNLIQHGSFEEQPVIINGYAVNVDRFQRETVAALDEAQRNNVAVDVLMSVHYFPTNLLPEEDWQSNQTGFVKYNIYSDETKAVIEAFLKGLIPEIANHPALNSICISNEPTYRIGRDASNAPAWQAYLRELYQDDVALMNETWHENFESFEAVPLAETYENLAMYYDYLRFNDKMFAEWHAWMAGMIREIAPDVPLHAKIMSVVNQTESTGADQPIVRGTDPELFAQFTDLNGNDAWNFIGSSRTMLVKNLWYDLLTSIKNVPVFNSEDHVIEDRDERYTSQYAPHIATDIWQGALHGRSATTMWKWDRSLLTTDSASGNIKHRPDAVALTGKAMLDLNRLGAQMQAMQQVQPEVALYYSYPSRVYSQTHMNGVYKAYEAISYNGQRTKIVTEQMLAQDQLTGVKLLVVPNVVSTTPEALEGIKRFIENGGKVLTIGECFAYDVHQNPFENQETVQYILSQAQQIEAQAGENPLQLEPAENLGTAIWNAMNALGMCSVELIDAETGARVSDTEWCYTEYDGGLLLNLCLYDWDAGRSVVVKVNGTPVSGALELRSGETLAETFQVEGYTPMLLQIKQ</sequence>
<dbReference type="Gene3D" id="2.60.120.260">
    <property type="entry name" value="Galactose-binding domain-like"/>
    <property type="match status" value="2"/>
</dbReference>
<dbReference type="SUPFAM" id="SSF49785">
    <property type="entry name" value="Galactose-binding domain-like"/>
    <property type="match status" value="2"/>
</dbReference>
<comment type="similarity">
    <text evidence="1">Belongs to the glycosyl hydrolase 10 (cellulase F) family.</text>
</comment>
<dbReference type="EMBL" id="DVND01000183">
    <property type="protein sequence ID" value="HIU49142.1"/>
    <property type="molecule type" value="Genomic_DNA"/>
</dbReference>
<dbReference type="GO" id="GO:0046872">
    <property type="term" value="F:metal ion binding"/>
    <property type="evidence" value="ECO:0007669"/>
    <property type="project" value="UniProtKB-KW"/>
</dbReference>
<feature type="domain" description="Glycoside hydrolase family 42 N-terminal" evidence="8">
    <location>
        <begin position="879"/>
        <end position="1003"/>
    </location>
</feature>